<protein>
    <recommendedName>
        <fullName evidence="2">V(D)J recombination-activating protein 1 RNase H domain-containing protein</fullName>
    </recommendedName>
</protein>
<keyword evidence="4" id="KW-1185">Reference proteome</keyword>
<dbReference type="Pfam" id="PF26100">
    <property type="entry name" value="RAG1_RNase_H"/>
    <property type="match status" value="1"/>
</dbReference>
<evidence type="ECO:0000313" key="4">
    <source>
        <dbReference type="Proteomes" id="UP001549920"/>
    </source>
</evidence>
<dbReference type="Proteomes" id="UP001549920">
    <property type="component" value="Unassembled WGS sequence"/>
</dbReference>
<accession>A0ABR3ICR2</accession>
<feature type="compositionally biased region" description="Polar residues" evidence="1">
    <location>
        <begin position="16"/>
        <end position="27"/>
    </location>
</feature>
<dbReference type="InterPro" id="IPR058554">
    <property type="entry name" value="RAG1_RNase_H"/>
</dbReference>
<organism evidence="3 4">
    <name type="scientific">Loxostege sticticalis</name>
    <name type="common">Beet webworm moth</name>
    <dbReference type="NCBI Taxonomy" id="481309"/>
    <lineage>
        <taxon>Eukaryota</taxon>
        <taxon>Metazoa</taxon>
        <taxon>Ecdysozoa</taxon>
        <taxon>Arthropoda</taxon>
        <taxon>Hexapoda</taxon>
        <taxon>Insecta</taxon>
        <taxon>Pterygota</taxon>
        <taxon>Neoptera</taxon>
        <taxon>Endopterygota</taxon>
        <taxon>Lepidoptera</taxon>
        <taxon>Glossata</taxon>
        <taxon>Ditrysia</taxon>
        <taxon>Pyraloidea</taxon>
        <taxon>Crambidae</taxon>
        <taxon>Pyraustinae</taxon>
        <taxon>Loxostege</taxon>
    </lineage>
</organism>
<comment type="caution">
    <text evidence="3">The sequence shown here is derived from an EMBL/GenBank/DDBJ whole genome shotgun (WGS) entry which is preliminary data.</text>
</comment>
<feature type="domain" description="V(D)J recombination-activating protein 1 RNase H" evidence="2">
    <location>
        <begin position="134"/>
        <end position="254"/>
    </location>
</feature>
<evidence type="ECO:0000313" key="3">
    <source>
        <dbReference type="EMBL" id="KAL0894057.1"/>
    </source>
</evidence>
<evidence type="ECO:0000256" key="1">
    <source>
        <dbReference type="SAM" id="MobiDB-lite"/>
    </source>
</evidence>
<sequence>MKLHSVGKRKAASALHNISSSPPECTVTSRGSLQNDISYSAKEALALFTQLKLTRLQYIELRASAIRKNMQNLYPPYYKLLEEKAKCYPPNIQITDISAEVPLQNLVDHTVSRIAENQKELLVSLNNNSELEITYKWGADGSGSQKNYKQKFEKDDSDDSNVFITSLVPLRLHYSQENNYVIIWQNPRTNSTRFCRPIKLQFVKETSEVINSEFANMDRQIANLTPTKIELCGRTYIFKHNLPKTMIDGKICNALSSNKSTQRCYICKATTSEFNKIVDLEPRLYDPQTLDFGISPLHATIRFFECLLHISYKLPVKSWQVRGEENKKIVADRKRNIQKQFREKLGLLVDVPKQGFGNTNDGNTARRFFANPDIVHEITGIDRDLIIRFGIILKTLSCPYKINSALFDEYARDTAKQYISLYGWYCMPPTVHKVLIHGKDIIDHFLLPIGQLGEDAQECRHKDVKYYREHNTRKMSRKQTNEDLFKILLVSSDPQISILRPLPQKQKGIFPAEVIKLLEQPNFDLNEEEL</sequence>
<reference evidence="3 4" key="1">
    <citation type="submission" date="2024-06" db="EMBL/GenBank/DDBJ databases">
        <title>A chromosome-level genome assembly of beet webworm, Loxostege sticticalis.</title>
        <authorList>
            <person name="Zhang Y."/>
        </authorList>
    </citation>
    <scope>NUCLEOTIDE SEQUENCE [LARGE SCALE GENOMIC DNA]</scope>
    <source>
        <strain evidence="3">AQ026</strain>
        <tissue evidence="3">Whole body</tissue>
    </source>
</reference>
<feature type="region of interest" description="Disordered" evidence="1">
    <location>
        <begin position="1"/>
        <end position="27"/>
    </location>
</feature>
<evidence type="ECO:0000259" key="2">
    <source>
        <dbReference type="Pfam" id="PF26100"/>
    </source>
</evidence>
<feature type="compositionally biased region" description="Basic residues" evidence="1">
    <location>
        <begin position="1"/>
        <end position="11"/>
    </location>
</feature>
<dbReference type="EMBL" id="JBEUOH010000005">
    <property type="protein sequence ID" value="KAL0894057.1"/>
    <property type="molecule type" value="Genomic_DNA"/>
</dbReference>
<proteinExistence type="predicted"/>
<name>A0ABR3ICR2_LOXSC</name>
<gene>
    <name evidence="3" type="ORF">ABMA27_014116</name>
</gene>